<comment type="cofactor">
    <cofactor evidence="1 19">
        <name>Mg(2+)</name>
        <dbReference type="ChEBI" id="CHEBI:18420"/>
    </cofactor>
</comment>
<evidence type="ECO:0000256" key="14">
    <source>
        <dbReference type="ARBA" id="ARBA00025228"/>
    </source>
</evidence>
<evidence type="ECO:0000256" key="12">
    <source>
        <dbReference type="ARBA" id="ARBA00022989"/>
    </source>
</evidence>
<comment type="catalytic activity">
    <reaction evidence="17 19">
        <text>alpha-ribazole + adenosylcob(III)inamide-GDP = adenosylcob(III)alamin + GMP + H(+)</text>
        <dbReference type="Rhea" id="RHEA:16049"/>
        <dbReference type="ChEBI" id="CHEBI:10329"/>
        <dbReference type="ChEBI" id="CHEBI:15378"/>
        <dbReference type="ChEBI" id="CHEBI:18408"/>
        <dbReference type="ChEBI" id="CHEBI:58115"/>
        <dbReference type="ChEBI" id="CHEBI:60487"/>
        <dbReference type="EC" id="2.7.8.26"/>
    </reaction>
</comment>
<feature type="transmembrane region" description="Helical" evidence="19">
    <location>
        <begin position="36"/>
        <end position="53"/>
    </location>
</feature>
<evidence type="ECO:0000256" key="9">
    <source>
        <dbReference type="ARBA" id="ARBA00022679"/>
    </source>
</evidence>
<evidence type="ECO:0000256" key="19">
    <source>
        <dbReference type="HAMAP-Rule" id="MF_00719"/>
    </source>
</evidence>
<dbReference type="KEGG" id="csq:CSCA_4655"/>
<protein>
    <recommendedName>
        <fullName evidence="6 19">Adenosylcobinamide-GDP ribazoletransferase</fullName>
        <ecNumber evidence="5 19">2.7.8.26</ecNumber>
    </recommendedName>
    <alternativeName>
        <fullName evidence="16 19">Cobalamin synthase</fullName>
    </alternativeName>
    <alternativeName>
        <fullName evidence="15 19">Cobalamin-5'-phosphate synthase</fullName>
    </alternativeName>
</protein>
<reference evidence="20 21" key="1">
    <citation type="journal article" date="2015" name="J. Biotechnol.">
        <title>Complete genome sequence of a malodorant-producing acetogen, Clostridium scatologenes ATCC 25775(T).</title>
        <authorList>
            <person name="Zhu Z."/>
            <person name="Guo T."/>
            <person name="Zheng H."/>
            <person name="Song T."/>
            <person name="Ouyang P."/>
            <person name="Xie J."/>
        </authorList>
    </citation>
    <scope>NUCLEOTIDE SEQUENCE [LARGE SCALE GENOMIC DNA]</scope>
    <source>
        <strain evidence="20 21">ATCC 25775</strain>
    </source>
</reference>
<dbReference type="PANTHER" id="PTHR34148">
    <property type="entry name" value="ADENOSYLCOBINAMIDE-GDP RIBAZOLETRANSFERASE"/>
    <property type="match status" value="1"/>
</dbReference>
<dbReference type="InterPro" id="IPR003805">
    <property type="entry name" value="CobS"/>
</dbReference>
<evidence type="ECO:0000256" key="1">
    <source>
        <dbReference type="ARBA" id="ARBA00001946"/>
    </source>
</evidence>
<dbReference type="GO" id="GO:0009236">
    <property type="term" value="P:cobalamin biosynthetic process"/>
    <property type="evidence" value="ECO:0007669"/>
    <property type="project" value="UniProtKB-UniRule"/>
</dbReference>
<evidence type="ECO:0000256" key="16">
    <source>
        <dbReference type="ARBA" id="ARBA00032853"/>
    </source>
</evidence>
<comment type="catalytic activity">
    <reaction evidence="18 19">
        <text>alpha-ribazole 5'-phosphate + adenosylcob(III)inamide-GDP = adenosylcob(III)alamin 5'-phosphate + GMP + H(+)</text>
        <dbReference type="Rhea" id="RHEA:23560"/>
        <dbReference type="ChEBI" id="CHEBI:15378"/>
        <dbReference type="ChEBI" id="CHEBI:57918"/>
        <dbReference type="ChEBI" id="CHEBI:58115"/>
        <dbReference type="ChEBI" id="CHEBI:60487"/>
        <dbReference type="ChEBI" id="CHEBI:60493"/>
        <dbReference type="EC" id="2.7.8.26"/>
    </reaction>
</comment>
<feature type="transmembrane region" description="Helical" evidence="19">
    <location>
        <begin position="138"/>
        <end position="157"/>
    </location>
</feature>
<evidence type="ECO:0000256" key="8">
    <source>
        <dbReference type="ARBA" id="ARBA00022573"/>
    </source>
</evidence>
<dbReference type="Proteomes" id="UP000033115">
    <property type="component" value="Chromosome"/>
</dbReference>
<dbReference type="UniPathway" id="UPA00148">
    <property type="reaction ID" value="UER00238"/>
</dbReference>
<dbReference type="HAMAP" id="MF_00719">
    <property type="entry name" value="CobS"/>
    <property type="match status" value="1"/>
</dbReference>
<dbReference type="PANTHER" id="PTHR34148:SF1">
    <property type="entry name" value="ADENOSYLCOBINAMIDE-GDP RIBAZOLETRANSFERASE"/>
    <property type="match status" value="1"/>
</dbReference>
<dbReference type="STRING" id="1548.CSCA_4655"/>
<keyword evidence="8 19" id="KW-0169">Cobalamin biosynthesis</keyword>
<accession>A0A0E3K489</accession>
<dbReference type="EMBL" id="CP009933">
    <property type="protein sequence ID" value="AKA71780.1"/>
    <property type="molecule type" value="Genomic_DNA"/>
</dbReference>
<dbReference type="AlphaFoldDB" id="A0A0E3K489"/>
<dbReference type="GO" id="GO:0005886">
    <property type="term" value="C:plasma membrane"/>
    <property type="evidence" value="ECO:0007669"/>
    <property type="project" value="UniProtKB-SubCell"/>
</dbReference>
<evidence type="ECO:0000256" key="5">
    <source>
        <dbReference type="ARBA" id="ARBA00013200"/>
    </source>
</evidence>
<evidence type="ECO:0000256" key="17">
    <source>
        <dbReference type="ARBA" id="ARBA00048623"/>
    </source>
</evidence>
<sequence>MKKVFNSFLLVIQFFTRIPVNMNLPCEMEDFRRGSTFLPIVGLIIGIIQWIVYEAFVKILPVDVVVVIVILVGVIITGGFHIDGLGDTFDGFFAFKGEEKIIEIMKDSRIGTYACIATIMNFLFRYSLLTYIAPRYSVAIIVVPAISRFCTVFISYIGNTAKNTGTGNFLINNVGKNQLCISFMMTLAVLLLIIHWKYTVILVVSAMIFTFIFNLFCKGKIGGLTGDTLGASNELNEILALIVITILVKNFI</sequence>
<evidence type="ECO:0000256" key="3">
    <source>
        <dbReference type="ARBA" id="ARBA00004663"/>
    </source>
</evidence>
<dbReference type="HOGENOM" id="CLU_057426_1_2_9"/>
<organism evidence="20 21">
    <name type="scientific">Clostridium scatologenes</name>
    <dbReference type="NCBI Taxonomy" id="1548"/>
    <lineage>
        <taxon>Bacteria</taxon>
        <taxon>Bacillati</taxon>
        <taxon>Bacillota</taxon>
        <taxon>Clostridia</taxon>
        <taxon>Eubacteriales</taxon>
        <taxon>Clostridiaceae</taxon>
        <taxon>Clostridium</taxon>
    </lineage>
</organism>
<keyword evidence="21" id="KW-1185">Reference proteome</keyword>
<keyword evidence="11 19" id="KW-0460">Magnesium</keyword>
<gene>
    <name evidence="19" type="primary">cobS</name>
    <name evidence="20" type="ORF">CSCA_4655</name>
</gene>
<evidence type="ECO:0000256" key="2">
    <source>
        <dbReference type="ARBA" id="ARBA00004651"/>
    </source>
</evidence>
<comment type="similarity">
    <text evidence="4 19">Belongs to the CobS family.</text>
</comment>
<evidence type="ECO:0000313" key="21">
    <source>
        <dbReference type="Proteomes" id="UP000033115"/>
    </source>
</evidence>
<evidence type="ECO:0000256" key="4">
    <source>
        <dbReference type="ARBA" id="ARBA00010561"/>
    </source>
</evidence>
<evidence type="ECO:0000256" key="6">
    <source>
        <dbReference type="ARBA" id="ARBA00015850"/>
    </source>
</evidence>
<dbReference type="GO" id="GO:0051073">
    <property type="term" value="F:adenosylcobinamide-GDP ribazoletransferase activity"/>
    <property type="evidence" value="ECO:0007669"/>
    <property type="project" value="UniProtKB-UniRule"/>
</dbReference>
<dbReference type="GO" id="GO:0008818">
    <property type="term" value="F:cobalamin 5'-phosphate synthase activity"/>
    <property type="evidence" value="ECO:0007669"/>
    <property type="project" value="UniProtKB-UniRule"/>
</dbReference>
<dbReference type="NCBIfam" id="TIGR00317">
    <property type="entry name" value="cobS"/>
    <property type="match status" value="1"/>
</dbReference>
<dbReference type="RefSeq" id="WP_029163026.1">
    <property type="nucleotide sequence ID" value="NZ_CP009933.1"/>
</dbReference>
<keyword evidence="12 19" id="KW-1133">Transmembrane helix</keyword>
<feature type="transmembrane region" description="Helical" evidence="19">
    <location>
        <begin position="59"/>
        <end position="80"/>
    </location>
</feature>
<proteinExistence type="inferred from homology"/>
<evidence type="ECO:0000256" key="7">
    <source>
        <dbReference type="ARBA" id="ARBA00022475"/>
    </source>
</evidence>
<comment type="subcellular location">
    <subcellularLocation>
        <location evidence="2 19">Cell membrane</location>
        <topology evidence="2 19">Multi-pass membrane protein</topology>
    </subcellularLocation>
</comment>
<evidence type="ECO:0000256" key="11">
    <source>
        <dbReference type="ARBA" id="ARBA00022842"/>
    </source>
</evidence>
<keyword evidence="10 19" id="KW-0812">Transmembrane</keyword>
<evidence type="ECO:0000256" key="13">
    <source>
        <dbReference type="ARBA" id="ARBA00023136"/>
    </source>
</evidence>
<dbReference type="Pfam" id="PF02654">
    <property type="entry name" value="CobS"/>
    <property type="match status" value="1"/>
</dbReference>
<keyword evidence="9 19" id="KW-0808">Transferase</keyword>
<name>A0A0E3K489_CLOSL</name>
<comment type="function">
    <text evidence="14 19">Joins adenosylcobinamide-GDP and alpha-ribazole to generate adenosylcobalamin (Ado-cobalamin). Also synthesizes adenosylcobalamin 5'-phosphate from adenosylcobinamide-GDP and alpha-ribazole 5'-phosphate.</text>
</comment>
<evidence type="ECO:0000256" key="15">
    <source>
        <dbReference type="ARBA" id="ARBA00032605"/>
    </source>
</evidence>
<keyword evidence="7 19" id="KW-1003">Cell membrane</keyword>
<comment type="pathway">
    <text evidence="3 19">Cofactor biosynthesis; adenosylcobalamin biosynthesis; adenosylcobalamin from cob(II)yrinate a,c-diamide: step 7/7.</text>
</comment>
<keyword evidence="13 19" id="KW-0472">Membrane</keyword>
<evidence type="ECO:0000256" key="18">
    <source>
        <dbReference type="ARBA" id="ARBA00049504"/>
    </source>
</evidence>
<dbReference type="EC" id="2.7.8.26" evidence="5 19"/>
<evidence type="ECO:0000313" key="20">
    <source>
        <dbReference type="EMBL" id="AKA71780.1"/>
    </source>
</evidence>
<feature type="transmembrane region" description="Helical" evidence="19">
    <location>
        <begin position="110"/>
        <end position="132"/>
    </location>
</feature>
<evidence type="ECO:0000256" key="10">
    <source>
        <dbReference type="ARBA" id="ARBA00022692"/>
    </source>
</evidence>
<feature type="transmembrane region" description="Helical" evidence="19">
    <location>
        <begin position="200"/>
        <end position="217"/>
    </location>
</feature>